<organism evidence="1">
    <name type="scientific">Quercus suber</name>
    <name type="common">Cork oak</name>
    <dbReference type="NCBI Taxonomy" id="58331"/>
    <lineage>
        <taxon>Eukaryota</taxon>
        <taxon>Viridiplantae</taxon>
        <taxon>Streptophyta</taxon>
        <taxon>Embryophyta</taxon>
        <taxon>Tracheophyta</taxon>
        <taxon>Spermatophyta</taxon>
        <taxon>Magnoliopsida</taxon>
        <taxon>eudicotyledons</taxon>
        <taxon>Gunneridae</taxon>
        <taxon>Pentapetalae</taxon>
        <taxon>rosids</taxon>
        <taxon>fabids</taxon>
        <taxon>Fagales</taxon>
        <taxon>Fagaceae</taxon>
        <taxon>Quercus</taxon>
    </lineage>
</organism>
<name>A0AAW0M4H6_QUESU</name>
<evidence type="ECO:0000313" key="1">
    <source>
        <dbReference type="EMBL" id="KAK7858487.1"/>
    </source>
</evidence>
<proteinExistence type="predicted"/>
<reference evidence="1" key="1">
    <citation type="submission" date="2017-12" db="EMBL/GenBank/DDBJ databases">
        <authorList>
            <person name="Barbosa P."/>
            <person name="Usie A."/>
            <person name="Ramos A.M."/>
        </authorList>
    </citation>
    <scope>NUCLEOTIDE SEQUENCE</scope>
    <source>
        <strain evidence="1">HL8</strain>
        <tissue evidence="1">Leaves</tissue>
    </source>
</reference>
<dbReference type="InterPro" id="IPR050581">
    <property type="entry name" value="CRR_secretory_protein"/>
</dbReference>
<dbReference type="PANTHER" id="PTHR32411:SF43">
    <property type="entry name" value="CYSTEINE-RICH REPEAT SECRETORY PROTEIN 38"/>
    <property type="match status" value="1"/>
</dbReference>
<accession>A0AAW0M4H6</accession>
<reference evidence="1" key="2">
    <citation type="journal article" date="2018" name="Sci. Data">
        <title>The draft genome sequence of cork oak.</title>
        <authorList>
            <person name="Ramos A.M."/>
            <person name="Usie A."/>
            <person name="Barbosa P."/>
            <person name="Barros P.M."/>
            <person name="Capote T."/>
            <person name="Chaves I."/>
            <person name="Simoes F."/>
            <person name="Abreu I."/>
            <person name="Carrasquinho I."/>
            <person name="Faro C."/>
            <person name="Guimaraes J.B."/>
            <person name="Mendonca D."/>
            <person name="Nobrega F."/>
            <person name="Rodrigues L."/>
            <person name="Saibo N.J.M."/>
            <person name="Varela M.C."/>
            <person name="Egas C."/>
            <person name="Matos J."/>
            <person name="Miguel C.M."/>
            <person name="Oliveira M.M."/>
            <person name="Ricardo C.P."/>
            <person name="Goncalves S."/>
        </authorList>
    </citation>
    <scope>NUCLEOTIDE SEQUENCE [LARGE SCALE GENOMIC DNA]</scope>
    <source>
        <strain evidence="1">HL8</strain>
    </source>
</reference>
<comment type="caution">
    <text evidence="1">The sequence shown here is derived from an EMBL/GenBank/DDBJ whole genome shotgun (WGS) entry which is preliminary data.</text>
</comment>
<gene>
    <name evidence="1" type="primary">CRRSP38_33</name>
    <name evidence="1" type="ORF">CFP56_012257</name>
</gene>
<dbReference type="AlphaFoldDB" id="A0AAW0M4H6"/>
<dbReference type="PANTHER" id="PTHR32411">
    <property type="entry name" value="CYSTEINE-RICH REPEAT SECRETORY PROTEIN 38-RELATED"/>
    <property type="match status" value="1"/>
</dbReference>
<dbReference type="EMBL" id="PKMF04000019">
    <property type="protein sequence ID" value="KAK7858487.1"/>
    <property type="molecule type" value="Genomic_DNA"/>
</dbReference>
<sequence>MGAIIWYDHCLLKYSNKDFLGQIDNENWFSILNVQNVSEPTIFIQKTKKLLSQLAKDASFTTKKYPVEVYEGI</sequence>
<protein>
    <submittedName>
        <fullName evidence="1">Cysteine-rich repeat secretory protein 38</fullName>
    </submittedName>
</protein>
<reference evidence="1" key="3">
    <citation type="submission" date="2023-07" db="EMBL/GenBank/DDBJ databases">
        <title>An improved reference 1 genome and first organelle genomes of Quercus suber.</title>
        <authorList>
            <consortium name="Genosuber Consortium"/>
            <person name="Usie A."/>
            <person name="Serra O."/>
            <person name="Barros P."/>
        </authorList>
    </citation>
    <scope>NUCLEOTIDE SEQUENCE</scope>
    <source>
        <strain evidence="1">HL8</strain>
        <tissue evidence="1">Leaves</tissue>
    </source>
</reference>